<dbReference type="Pfam" id="PF13545">
    <property type="entry name" value="HTH_Crp_2"/>
    <property type="match status" value="1"/>
</dbReference>
<gene>
    <name evidence="5" type="ORF">GWP43_08365</name>
</gene>
<evidence type="ECO:0000256" key="2">
    <source>
        <dbReference type="ARBA" id="ARBA00023125"/>
    </source>
</evidence>
<dbReference type="PANTHER" id="PTHR24567:SF58">
    <property type="entry name" value="CYCLIC AMP-BINDING REGULATORY PROTEIN"/>
    <property type="match status" value="1"/>
</dbReference>
<proteinExistence type="predicted"/>
<evidence type="ECO:0000256" key="3">
    <source>
        <dbReference type="ARBA" id="ARBA00023163"/>
    </source>
</evidence>
<dbReference type="InterPro" id="IPR014710">
    <property type="entry name" value="RmlC-like_jellyroll"/>
</dbReference>
<name>A0A6P1Y0V0_9SPIR</name>
<keyword evidence="3" id="KW-0804">Transcription</keyword>
<dbReference type="PROSITE" id="PS50042">
    <property type="entry name" value="CNMP_BINDING_3"/>
    <property type="match status" value="1"/>
</dbReference>
<sequence length="216" mass="24353">MNPLFKDIPAKELETYLTAVKAKTAIYPKDSFIFFEGDLPKALFILKSGAVQIEKNGIDGKRTIMNRFETPETVFGEVYAFLQSVPYDYSCRIIADAKILSIPANTFFASATLPAVQTKIVQNLLSILAHKAYFLNQKLLIFSSFTLRKKIAVYLLQQAHGQPKITLKLNREAMAEYLAVPRPSLSRELMNMQKDKLLTISKDTVTVNIDKLEDLA</sequence>
<dbReference type="RefSeq" id="WP_162663778.1">
    <property type="nucleotide sequence ID" value="NZ_CP048020.1"/>
</dbReference>
<dbReference type="PANTHER" id="PTHR24567">
    <property type="entry name" value="CRP FAMILY TRANSCRIPTIONAL REGULATORY PROTEIN"/>
    <property type="match status" value="1"/>
</dbReference>
<dbReference type="Proteomes" id="UP000464374">
    <property type="component" value="Chromosome"/>
</dbReference>
<reference evidence="5 6" key="1">
    <citation type="submission" date="2020-01" db="EMBL/GenBank/DDBJ databases">
        <title>Complete genome sequence of a human oral phylogroup 1 Treponema sp. strain ATCC 700766, originally isolated from periodontitis dental plaque.</title>
        <authorList>
            <person name="Chan Y."/>
            <person name="Huo Y.-B."/>
            <person name="Yu X.-L."/>
            <person name="Zeng H."/>
            <person name="Leung W.-K."/>
            <person name="Watt R.M."/>
        </authorList>
    </citation>
    <scope>NUCLEOTIDE SEQUENCE [LARGE SCALE GENOMIC DNA]</scope>
    <source>
        <strain evidence="5 6">OMZ 804</strain>
    </source>
</reference>
<feature type="domain" description="Cyclic nucleotide-binding" evidence="4">
    <location>
        <begin position="4"/>
        <end position="107"/>
    </location>
</feature>
<dbReference type="InterPro" id="IPR050397">
    <property type="entry name" value="Env_Response_Regulators"/>
</dbReference>
<dbReference type="InterPro" id="IPR012318">
    <property type="entry name" value="HTH_CRP"/>
</dbReference>
<dbReference type="SMART" id="SM00100">
    <property type="entry name" value="cNMP"/>
    <property type="match status" value="1"/>
</dbReference>
<evidence type="ECO:0000259" key="4">
    <source>
        <dbReference type="PROSITE" id="PS50042"/>
    </source>
</evidence>
<protein>
    <submittedName>
        <fullName evidence="5">Crp/Fnr family transcriptional regulator</fullName>
    </submittedName>
</protein>
<dbReference type="GO" id="GO:0003700">
    <property type="term" value="F:DNA-binding transcription factor activity"/>
    <property type="evidence" value="ECO:0007669"/>
    <property type="project" value="TreeGrafter"/>
</dbReference>
<evidence type="ECO:0000313" key="6">
    <source>
        <dbReference type="Proteomes" id="UP000464374"/>
    </source>
</evidence>
<dbReference type="KEGG" id="trz:GWP43_08365"/>
<dbReference type="SUPFAM" id="SSF51206">
    <property type="entry name" value="cAMP-binding domain-like"/>
    <property type="match status" value="1"/>
</dbReference>
<dbReference type="AlphaFoldDB" id="A0A6P1Y0V0"/>
<dbReference type="Pfam" id="PF00027">
    <property type="entry name" value="cNMP_binding"/>
    <property type="match status" value="1"/>
</dbReference>
<dbReference type="InterPro" id="IPR036390">
    <property type="entry name" value="WH_DNA-bd_sf"/>
</dbReference>
<dbReference type="InterPro" id="IPR018490">
    <property type="entry name" value="cNMP-bd_dom_sf"/>
</dbReference>
<evidence type="ECO:0000256" key="1">
    <source>
        <dbReference type="ARBA" id="ARBA00023015"/>
    </source>
</evidence>
<dbReference type="GO" id="GO:0003677">
    <property type="term" value="F:DNA binding"/>
    <property type="evidence" value="ECO:0007669"/>
    <property type="project" value="UniProtKB-KW"/>
</dbReference>
<keyword evidence="2" id="KW-0238">DNA-binding</keyword>
<dbReference type="GO" id="GO:0005829">
    <property type="term" value="C:cytosol"/>
    <property type="evidence" value="ECO:0007669"/>
    <property type="project" value="TreeGrafter"/>
</dbReference>
<accession>A0A6P1Y0V0</accession>
<dbReference type="EMBL" id="CP048020">
    <property type="protein sequence ID" value="QHX43456.1"/>
    <property type="molecule type" value="Genomic_DNA"/>
</dbReference>
<organism evidence="5 6">
    <name type="scientific">Treponema vincentii</name>
    <dbReference type="NCBI Taxonomy" id="69710"/>
    <lineage>
        <taxon>Bacteria</taxon>
        <taxon>Pseudomonadati</taxon>
        <taxon>Spirochaetota</taxon>
        <taxon>Spirochaetia</taxon>
        <taxon>Spirochaetales</taxon>
        <taxon>Treponemataceae</taxon>
        <taxon>Treponema</taxon>
    </lineage>
</organism>
<dbReference type="SUPFAM" id="SSF46785">
    <property type="entry name" value="Winged helix' DNA-binding domain"/>
    <property type="match status" value="1"/>
</dbReference>
<dbReference type="Gene3D" id="2.60.120.10">
    <property type="entry name" value="Jelly Rolls"/>
    <property type="match status" value="1"/>
</dbReference>
<dbReference type="CDD" id="cd00038">
    <property type="entry name" value="CAP_ED"/>
    <property type="match status" value="1"/>
</dbReference>
<dbReference type="InterPro" id="IPR000595">
    <property type="entry name" value="cNMP-bd_dom"/>
</dbReference>
<keyword evidence="1" id="KW-0805">Transcription regulation</keyword>
<evidence type="ECO:0000313" key="5">
    <source>
        <dbReference type="EMBL" id="QHX43456.1"/>
    </source>
</evidence>